<dbReference type="InterPro" id="IPR050319">
    <property type="entry name" value="ABC_transp_ATP-bind"/>
</dbReference>
<dbReference type="Proteomes" id="UP001589867">
    <property type="component" value="Unassembled WGS sequence"/>
</dbReference>
<dbReference type="PROSITE" id="PS00211">
    <property type="entry name" value="ABC_TRANSPORTER_1"/>
    <property type="match status" value="1"/>
</dbReference>
<evidence type="ECO:0000313" key="7">
    <source>
        <dbReference type="Proteomes" id="UP001589867"/>
    </source>
</evidence>
<dbReference type="Pfam" id="PF08352">
    <property type="entry name" value="oligo_HPY"/>
    <property type="match status" value="1"/>
</dbReference>
<evidence type="ECO:0000256" key="1">
    <source>
        <dbReference type="ARBA" id="ARBA00005417"/>
    </source>
</evidence>
<dbReference type="EMBL" id="JBHLUH010000009">
    <property type="protein sequence ID" value="MFC0527687.1"/>
    <property type="molecule type" value="Genomic_DNA"/>
</dbReference>
<dbReference type="InterPro" id="IPR003593">
    <property type="entry name" value="AAA+_ATPase"/>
</dbReference>
<dbReference type="SMART" id="SM00382">
    <property type="entry name" value="AAA"/>
    <property type="match status" value="1"/>
</dbReference>
<dbReference type="Pfam" id="PF00005">
    <property type="entry name" value="ABC_tran"/>
    <property type="match status" value="1"/>
</dbReference>
<name>A0ABV6LZG1_9ACTN</name>
<dbReference type="NCBIfam" id="TIGR01727">
    <property type="entry name" value="oligo_HPY"/>
    <property type="match status" value="1"/>
</dbReference>
<evidence type="ECO:0000256" key="2">
    <source>
        <dbReference type="ARBA" id="ARBA00022448"/>
    </source>
</evidence>
<dbReference type="GO" id="GO:0005524">
    <property type="term" value="F:ATP binding"/>
    <property type="evidence" value="ECO:0007669"/>
    <property type="project" value="UniProtKB-KW"/>
</dbReference>
<accession>A0ABV6LZG1</accession>
<feature type="domain" description="ABC transporter" evidence="5">
    <location>
        <begin position="16"/>
        <end position="260"/>
    </location>
</feature>
<dbReference type="SUPFAM" id="SSF52540">
    <property type="entry name" value="P-loop containing nucleoside triphosphate hydrolases"/>
    <property type="match status" value="1"/>
</dbReference>
<sequence length="326" mass="34934">MAGVGDAQLRDGAALLRVTDLEVDYPTKEGVVRAVSGVSFDVLRGETVGLVGESGCGKSTTGRAILRLPAPSRGSVHFDGVEVTALSFERMRELRGRLQMIFQDPISSLNPRRRVRDIVAEGLVIRGGGGRAEVAERVAKALDDVGLDPATAGSRRPSEFSGGQCQRICIARVLVLEPELIVCDEPVSALDVSVQAQILNLLASVKASYGLSLLFISHDLSVVRHICDRVVVMYLGRVCEVGPTERVFQRPAHPYTRLLMESVPGAAADRPPGDRAKAELPSVLAPPSGCYFRTRCPLAVDRCATETPVTREVAPGQYVACHLAEA</sequence>
<keyword evidence="2" id="KW-0813">Transport</keyword>
<comment type="caution">
    <text evidence="6">The sequence shown here is derived from an EMBL/GenBank/DDBJ whole genome shotgun (WGS) entry which is preliminary data.</text>
</comment>
<evidence type="ECO:0000313" key="6">
    <source>
        <dbReference type="EMBL" id="MFC0527687.1"/>
    </source>
</evidence>
<organism evidence="6 7">
    <name type="scientific">Phytohabitans kaempferiae</name>
    <dbReference type="NCBI Taxonomy" id="1620943"/>
    <lineage>
        <taxon>Bacteria</taxon>
        <taxon>Bacillati</taxon>
        <taxon>Actinomycetota</taxon>
        <taxon>Actinomycetes</taxon>
        <taxon>Micromonosporales</taxon>
        <taxon>Micromonosporaceae</taxon>
    </lineage>
</organism>
<keyword evidence="4 6" id="KW-0067">ATP-binding</keyword>
<evidence type="ECO:0000256" key="4">
    <source>
        <dbReference type="ARBA" id="ARBA00022840"/>
    </source>
</evidence>
<protein>
    <submittedName>
        <fullName evidence="6">ABC transporter ATP-binding protein</fullName>
    </submittedName>
</protein>
<keyword evidence="7" id="KW-1185">Reference proteome</keyword>
<gene>
    <name evidence="6" type="ORF">ACFFIA_08445</name>
</gene>
<dbReference type="Gene3D" id="3.40.50.300">
    <property type="entry name" value="P-loop containing nucleotide triphosphate hydrolases"/>
    <property type="match status" value="1"/>
</dbReference>
<evidence type="ECO:0000256" key="3">
    <source>
        <dbReference type="ARBA" id="ARBA00022741"/>
    </source>
</evidence>
<proteinExistence type="inferred from homology"/>
<dbReference type="CDD" id="cd03257">
    <property type="entry name" value="ABC_NikE_OppD_transporters"/>
    <property type="match status" value="1"/>
</dbReference>
<dbReference type="PANTHER" id="PTHR43776:SF7">
    <property type="entry name" value="D,D-DIPEPTIDE TRANSPORT ATP-BINDING PROTEIN DDPF-RELATED"/>
    <property type="match status" value="1"/>
</dbReference>
<evidence type="ECO:0000259" key="5">
    <source>
        <dbReference type="PROSITE" id="PS50893"/>
    </source>
</evidence>
<dbReference type="InterPro" id="IPR017871">
    <property type="entry name" value="ABC_transporter-like_CS"/>
</dbReference>
<dbReference type="InterPro" id="IPR003439">
    <property type="entry name" value="ABC_transporter-like_ATP-bd"/>
</dbReference>
<reference evidence="6 7" key="1">
    <citation type="submission" date="2024-09" db="EMBL/GenBank/DDBJ databases">
        <authorList>
            <person name="Sun Q."/>
            <person name="Mori K."/>
        </authorList>
    </citation>
    <scope>NUCLEOTIDE SEQUENCE [LARGE SCALE GENOMIC DNA]</scope>
    <source>
        <strain evidence="6 7">TBRC 3947</strain>
    </source>
</reference>
<comment type="similarity">
    <text evidence="1">Belongs to the ABC transporter superfamily.</text>
</comment>
<dbReference type="RefSeq" id="WP_377248068.1">
    <property type="nucleotide sequence ID" value="NZ_JBHLUH010000009.1"/>
</dbReference>
<dbReference type="PANTHER" id="PTHR43776">
    <property type="entry name" value="TRANSPORT ATP-BINDING PROTEIN"/>
    <property type="match status" value="1"/>
</dbReference>
<keyword evidence="3" id="KW-0547">Nucleotide-binding</keyword>
<dbReference type="InterPro" id="IPR027417">
    <property type="entry name" value="P-loop_NTPase"/>
</dbReference>
<dbReference type="PROSITE" id="PS50893">
    <property type="entry name" value="ABC_TRANSPORTER_2"/>
    <property type="match status" value="1"/>
</dbReference>
<dbReference type="InterPro" id="IPR013563">
    <property type="entry name" value="Oligopep_ABC_C"/>
</dbReference>